<dbReference type="PROSITE" id="PS51257">
    <property type="entry name" value="PROKAR_LIPOPROTEIN"/>
    <property type="match status" value="1"/>
</dbReference>
<sequence length="199" mass="21785">MNRRELLKSSGLFVGYAVSSAALTNLFISCQAEARVNLDWNPVFLSKEQANTLAEITETILPKTTTPGAKELAVPQFIDKMLKEVSGKADQINFVAGLTQIDKDCTNKYGKTFVECSAEDRTAFLLAMDEAAGVFPPSVWGITLAPPSPVAFFRQLKSLTLFGYYTSEEVGKNILSYDPVPGDFIACMPLKEVGNAWNE</sequence>
<accession>F4L1C2</accession>
<protein>
    <recommendedName>
        <fullName evidence="3">Twin-arginine translocation pathway signal</fullName>
    </recommendedName>
</protein>
<dbReference type="AlphaFoldDB" id="F4L1C2"/>
<evidence type="ECO:0000313" key="2">
    <source>
        <dbReference type="Proteomes" id="UP000008461"/>
    </source>
</evidence>
<dbReference type="Pfam" id="PF13618">
    <property type="entry name" value="Gluconate_2-dh3"/>
    <property type="match status" value="1"/>
</dbReference>
<keyword evidence="2" id="KW-1185">Reference proteome</keyword>
<organism evidence="1 2">
    <name type="scientific">Haliscomenobacter hydrossis (strain ATCC 27775 / DSM 1100 / LMG 10767 / O)</name>
    <dbReference type="NCBI Taxonomy" id="760192"/>
    <lineage>
        <taxon>Bacteria</taxon>
        <taxon>Pseudomonadati</taxon>
        <taxon>Bacteroidota</taxon>
        <taxon>Saprospiria</taxon>
        <taxon>Saprospirales</taxon>
        <taxon>Haliscomenobacteraceae</taxon>
        <taxon>Haliscomenobacter</taxon>
    </lineage>
</organism>
<dbReference type="eggNOG" id="ENOG502ZBRS">
    <property type="taxonomic scope" value="Bacteria"/>
</dbReference>
<proteinExistence type="predicted"/>
<gene>
    <name evidence="1" type="ordered locus">Halhy_5996</name>
</gene>
<dbReference type="KEGG" id="hhy:Halhy_5996"/>
<dbReference type="Proteomes" id="UP000008461">
    <property type="component" value="Chromosome"/>
</dbReference>
<dbReference type="STRING" id="760192.Halhy_5996"/>
<reference key="2">
    <citation type="submission" date="2011-04" db="EMBL/GenBank/DDBJ databases">
        <title>Complete sequence of chromosome of Haliscomenobacter hydrossis DSM 1100.</title>
        <authorList>
            <consortium name="US DOE Joint Genome Institute (JGI-PGF)"/>
            <person name="Lucas S."/>
            <person name="Han J."/>
            <person name="Lapidus A."/>
            <person name="Bruce D."/>
            <person name="Goodwin L."/>
            <person name="Pitluck S."/>
            <person name="Peters L."/>
            <person name="Kyrpides N."/>
            <person name="Mavromatis K."/>
            <person name="Ivanova N."/>
            <person name="Ovchinnikova G."/>
            <person name="Pagani I."/>
            <person name="Daligault H."/>
            <person name="Detter J.C."/>
            <person name="Han C."/>
            <person name="Land M."/>
            <person name="Hauser L."/>
            <person name="Markowitz V."/>
            <person name="Cheng J.-F."/>
            <person name="Hugenholtz P."/>
            <person name="Woyke T."/>
            <person name="Wu D."/>
            <person name="Verbarg S."/>
            <person name="Frueling A."/>
            <person name="Brambilla E."/>
            <person name="Klenk H.-P."/>
            <person name="Eisen J.A."/>
        </authorList>
    </citation>
    <scope>NUCLEOTIDE SEQUENCE</scope>
    <source>
        <strain>DSM 1100</strain>
    </source>
</reference>
<evidence type="ECO:0000313" key="1">
    <source>
        <dbReference type="EMBL" id="AEE53819.1"/>
    </source>
</evidence>
<dbReference type="InterPro" id="IPR027056">
    <property type="entry name" value="Gluconate_2DH_su3"/>
</dbReference>
<evidence type="ECO:0008006" key="3">
    <source>
        <dbReference type="Google" id="ProtNLM"/>
    </source>
</evidence>
<name>F4L1C2_HALH1</name>
<dbReference type="EMBL" id="CP002691">
    <property type="protein sequence ID" value="AEE53819.1"/>
    <property type="molecule type" value="Genomic_DNA"/>
</dbReference>
<reference evidence="1 2" key="1">
    <citation type="journal article" date="2011" name="Stand. Genomic Sci.">
        <title>Complete genome sequence of Haliscomenobacter hydrossis type strain (O).</title>
        <authorList>
            <consortium name="US DOE Joint Genome Institute (JGI-PGF)"/>
            <person name="Daligault H."/>
            <person name="Lapidus A."/>
            <person name="Zeytun A."/>
            <person name="Nolan M."/>
            <person name="Lucas S."/>
            <person name="Del Rio T.G."/>
            <person name="Tice H."/>
            <person name="Cheng J.F."/>
            <person name="Tapia R."/>
            <person name="Han C."/>
            <person name="Goodwin L."/>
            <person name="Pitluck S."/>
            <person name="Liolios K."/>
            <person name="Pagani I."/>
            <person name="Ivanova N."/>
            <person name="Huntemann M."/>
            <person name="Mavromatis K."/>
            <person name="Mikhailova N."/>
            <person name="Pati A."/>
            <person name="Chen A."/>
            <person name="Palaniappan K."/>
            <person name="Land M."/>
            <person name="Hauser L."/>
            <person name="Brambilla E.M."/>
            <person name="Rohde M."/>
            <person name="Verbarg S."/>
            <person name="Goker M."/>
            <person name="Bristow J."/>
            <person name="Eisen J.A."/>
            <person name="Markowitz V."/>
            <person name="Hugenholtz P."/>
            <person name="Kyrpides N.C."/>
            <person name="Klenk H.P."/>
            <person name="Woyke T."/>
        </authorList>
    </citation>
    <scope>NUCLEOTIDE SEQUENCE [LARGE SCALE GENOMIC DNA]</scope>
    <source>
        <strain evidence="2">ATCC 27775 / DSM 1100 / LMG 10767 / O</strain>
    </source>
</reference>
<dbReference type="HOGENOM" id="CLU_089930_0_1_10"/>
<dbReference type="RefSeq" id="WP_013768346.1">
    <property type="nucleotide sequence ID" value="NC_015510.1"/>
</dbReference>
<dbReference type="OrthoDB" id="6385145at2"/>